<dbReference type="SUPFAM" id="SSF55874">
    <property type="entry name" value="ATPase domain of HSP90 chaperone/DNA topoisomerase II/histidine kinase"/>
    <property type="match status" value="1"/>
</dbReference>
<protein>
    <recommendedName>
        <fullName evidence="2">histidine kinase</fullName>
        <ecNumber evidence="2">2.7.13.3</ecNumber>
    </recommendedName>
</protein>
<dbReference type="AlphaFoldDB" id="A0A841KUP8"/>
<name>A0A841KUP8_9FIRM</name>
<keyword evidence="10" id="KW-0812">Transmembrane</keyword>
<evidence type="ECO:0000256" key="7">
    <source>
        <dbReference type="ARBA" id="ARBA00022840"/>
    </source>
</evidence>
<feature type="transmembrane region" description="Helical" evidence="10">
    <location>
        <begin position="138"/>
        <end position="157"/>
    </location>
</feature>
<evidence type="ECO:0000256" key="2">
    <source>
        <dbReference type="ARBA" id="ARBA00012438"/>
    </source>
</evidence>
<dbReference type="InterPro" id="IPR050482">
    <property type="entry name" value="Sensor_HK_TwoCompSys"/>
</dbReference>
<gene>
    <name evidence="13" type="ORF">HNQ80_003290</name>
</gene>
<evidence type="ECO:0000256" key="8">
    <source>
        <dbReference type="ARBA" id="ARBA00023012"/>
    </source>
</evidence>
<dbReference type="PANTHER" id="PTHR24421:SF10">
    <property type="entry name" value="NITRATE_NITRITE SENSOR PROTEIN NARQ"/>
    <property type="match status" value="1"/>
</dbReference>
<feature type="domain" description="Histidine kinase/HSP90-like ATPase" evidence="11">
    <location>
        <begin position="297"/>
        <end position="378"/>
    </location>
</feature>
<dbReference type="GO" id="GO:0016020">
    <property type="term" value="C:membrane"/>
    <property type="evidence" value="ECO:0007669"/>
    <property type="project" value="InterPro"/>
</dbReference>
<reference evidence="13 14" key="1">
    <citation type="submission" date="2020-08" db="EMBL/GenBank/DDBJ databases">
        <title>Genomic Encyclopedia of Type Strains, Phase IV (KMG-IV): sequencing the most valuable type-strain genomes for metagenomic binning, comparative biology and taxonomic classification.</title>
        <authorList>
            <person name="Goeker M."/>
        </authorList>
    </citation>
    <scope>NUCLEOTIDE SEQUENCE [LARGE SCALE GENOMIC DNA]</scope>
    <source>
        <strain evidence="13 14">DSM 103526</strain>
    </source>
</reference>
<dbReference type="GO" id="GO:0005524">
    <property type="term" value="F:ATP binding"/>
    <property type="evidence" value="ECO:0007669"/>
    <property type="project" value="UniProtKB-KW"/>
</dbReference>
<dbReference type="PANTHER" id="PTHR24421">
    <property type="entry name" value="NITRATE/NITRITE SENSOR PROTEIN NARX-RELATED"/>
    <property type="match status" value="1"/>
</dbReference>
<dbReference type="CDD" id="cd16917">
    <property type="entry name" value="HATPase_UhpB-NarQ-NarX-like"/>
    <property type="match status" value="1"/>
</dbReference>
<dbReference type="Pfam" id="PF07730">
    <property type="entry name" value="HisKA_3"/>
    <property type="match status" value="1"/>
</dbReference>
<evidence type="ECO:0000256" key="4">
    <source>
        <dbReference type="ARBA" id="ARBA00022679"/>
    </source>
</evidence>
<keyword evidence="7" id="KW-0067">ATP-binding</keyword>
<keyword evidence="10" id="KW-0472">Membrane</keyword>
<keyword evidence="10" id="KW-1133">Transmembrane helix</keyword>
<evidence type="ECO:0000259" key="12">
    <source>
        <dbReference type="Pfam" id="PF07730"/>
    </source>
</evidence>
<evidence type="ECO:0000256" key="1">
    <source>
        <dbReference type="ARBA" id="ARBA00000085"/>
    </source>
</evidence>
<feature type="transmembrane region" description="Helical" evidence="10">
    <location>
        <begin position="63"/>
        <end position="81"/>
    </location>
</feature>
<evidence type="ECO:0000256" key="6">
    <source>
        <dbReference type="ARBA" id="ARBA00022777"/>
    </source>
</evidence>
<feature type="domain" description="Signal transduction histidine kinase subgroup 3 dimerisation and phosphoacceptor" evidence="12">
    <location>
        <begin position="189"/>
        <end position="253"/>
    </location>
</feature>
<dbReference type="InterPro" id="IPR036890">
    <property type="entry name" value="HATPase_C_sf"/>
</dbReference>
<dbReference type="GO" id="GO:0000155">
    <property type="term" value="F:phosphorelay sensor kinase activity"/>
    <property type="evidence" value="ECO:0007669"/>
    <property type="project" value="InterPro"/>
</dbReference>
<evidence type="ECO:0000256" key="3">
    <source>
        <dbReference type="ARBA" id="ARBA00022553"/>
    </source>
</evidence>
<dbReference type="EMBL" id="JACHEN010000021">
    <property type="protein sequence ID" value="MBB6217171.1"/>
    <property type="molecule type" value="Genomic_DNA"/>
</dbReference>
<dbReference type="InterPro" id="IPR003594">
    <property type="entry name" value="HATPase_dom"/>
</dbReference>
<accession>A0A841KUP8</accession>
<keyword evidence="4" id="KW-0808">Transferase</keyword>
<proteinExistence type="predicted"/>
<feature type="transmembrane region" description="Helical" evidence="10">
    <location>
        <begin position="33"/>
        <end position="51"/>
    </location>
</feature>
<dbReference type="InterPro" id="IPR011712">
    <property type="entry name" value="Sig_transdc_His_kin_sub3_dim/P"/>
</dbReference>
<evidence type="ECO:0000313" key="13">
    <source>
        <dbReference type="EMBL" id="MBB6217171.1"/>
    </source>
</evidence>
<keyword evidence="5" id="KW-0547">Nucleotide-binding</keyword>
<feature type="transmembrane region" description="Helical" evidence="10">
    <location>
        <begin position="7"/>
        <end position="27"/>
    </location>
</feature>
<comment type="caution">
    <text evidence="13">The sequence shown here is derived from an EMBL/GenBank/DDBJ whole genome shotgun (WGS) entry which is preliminary data.</text>
</comment>
<dbReference type="Proteomes" id="UP000579281">
    <property type="component" value="Unassembled WGS sequence"/>
</dbReference>
<keyword evidence="3" id="KW-0597">Phosphoprotein</keyword>
<evidence type="ECO:0000256" key="9">
    <source>
        <dbReference type="SAM" id="Coils"/>
    </source>
</evidence>
<comment type="catalytic activity">
    <reaction evidence="1">
        <text>ATP + protein L-histidine = ADP + protein N-phospho-L-histidine.</text>
        <dbReference type="EC" id="2.7.13.3"/>
    </reaction>
</comment>
<sequence length="392" mass="45413">MKSSTKYIIFIMRFILLVCCFIFAIGLESPSTSRYMVLILTFLFLLFTLHLKEFPKIQSSKYYTYAYILDVLILLVLEYNSKFLLNYYFHFIYFILMLSAGLFLSRFHGSMINIVIFLASMFKFIQILQINWNLSNVSLTIFTFFTSLLMILILNYGKYYSEEQQKSKELYRELKAYADQVRELTRTEERNHLAMEIHDSIGHTMTGLIMELEMCKRVIPQNQEQGIQLIQHALDTARKGFIEIRSSVDVLKAETSQSEKENWVEMIHRFRNQTGLNIHVSLDPEKIQLPASIASVVYRILQETLTNAARHSHCTTVNITIQKKKDSLYMKILDNGEACNPYVEGNGLKGMRKRVEGLNGSIAFSQTPGFCVEVCIPVNLKSNKTKAFHTLI</sequence>
<dbReference type="Pfam" id="PF02518">
    <property type="entry name" value="HATPase_c"/>
    <property type="match status" value="1"/>
</dbReference>
<feature type="coiled-coil region" evidence="9">
    <location>
        <begin position="160"/>
        <end position="187"/>
    </location>
</feature>
<feature type="transmembrane region" description="Helical" evidence="10">
    <location>
        <begin position="111"/>
        <end position="132"/>
    </location>
</feature>
<dbReference type="EC" id="2.7.13.3" evidence="2"/>
<keyword evidence="8" id="KW-0902">Two-component regulatory system</keyword>
<dbReference type="GO" id="GO:0046983">
    <property type="term" value="F:protein dimerization activity"/>
    <property type="evidence" value="ECO:0007669"/>
    <property type="project" value="InterPro"/>
</dbReference>
<evidence type="ECO:0000256" key="10">
    <source>
        <dbReference type="SAM" id="Phobius"/>
    </source>
</evidence>
<dbReference type="Gene3D" id="3.30.565.10">
    <property type="entry name" value="Histidine kinase-like ATPase, C-terminal domain"/>
    <property type="match status" value="1"/>
</dbReference>
<evidence type="ECO:0000256" key="5">
    <source>
        <dbReference type="ARBA" id="ARBA00022741"/>
    </source>
</evidence>
<organism evidence="13 14">
    <name type="scientific">Anaerosolibacter carboniphilus</name>
    <dbReference type="NCBI Taxonomy" id="1417629"/>
    <lineage>
        <taxon>Bacteria</taxon>
        <taxon>Bacillati</taxon>
        <taxon>Bacillota</taxon>
        <taxon>Clostridia</taxon>
        <taxon>Peptostreptococcales</taxon>
        <taxon>Thermotaleaceae</taxon>
        <taxon>Anaerosolibacter</taxon>
    </lineage>
</organism>
<feature type="transmembrane region" description="Helical" evidence="10">
    <location>
        <begin position="87"/>
        <end position="104"/>
    </location>
</feature>
<evidence type="ECO:0000313" key="14">
    <source>
        <dbReference type="Proteomes" id="UP000579281"/>
    </source>
</evidence>
<evidence type="ECO:0000259" key="11">
    <source>
        <dbReference type="Pfam" id="PF02518"/>
    </source>
</evidence>
<keyword evidence="6 13" id="KW-0418">Kinase</keyword>
<keyword evidence="14" id="KW-1185">Reference proteome</keyword>
<dbReference type="Gene3D" id="1.20.5.1930">
    <property type="match status" value="1"/>
</dbReference>
<keyword evidence="9" id="KW-0175">Coiled coil</keyword>